<dbReference type="InterPro" id="IPR011659">
    <property type="entry name" value="WD40"/>
</dbReference>
<dbReference type="PANTHER" id="PTHR36842:SF1">
    <property type="entry name" value="PROTEIN TOLB"/>
    <property type="match status" value="1"/>
</dbReference>
<keyword evidence="4 5" id="KW-0574">Periplasm</keyword>
<dbReference type="HAMAP" id="MF_00671">
    <property type="entry name" value="TolB"/>
    <property type="match status" value="1"/>
</dbReference>
<feature type="chain" id="PRO_5044899382" description="Tol-Pal system protein TolB" evidence="5">
    <location>
        <begin position="21"/>
        <end position="433"/>
    </location>
</feature>
<evidence type="ECO:0000256" key="4">
    <source>
        <dbReference type="ARBA" id="ARBA00022764"/>
    </source>
</evidence>
<dbReference type="PANTHER" id="PTHR36842">
    <property type="entry name" value="PROTEIN TOLB HOMOLOG"/>
    <property type="match status" value="1"/>
</dbReference>
<proteinExistence type="inferred from homology"/>
<gene>
    <name evidence="5 7" type="primary">tolB</name>
    <name evidence="7" type="ORF">GCM10023095_10700</name>
</gene>
<dbReference type="InterPro" id="IPR007195">
    <property type="entry name" value="TolB_N"/>
</dbReference>
<protein>
    <recommendedName>
        <fullName evidence="5">Tol-Pal system protein TolB</fullName>
    </recommendedName>
</protein>
<comment type="caution">
    <text evidence="7">The sequence shown here is derived from an EMBL/GenBank/DDBJ whole genome shotgun (WGS) entry which is preliminary data.</text>
</comment>
<comment type="function">
    <text evidence="5">Part of the Tol-Pal system, which plays a role in outer membrane invagination during cell division and is important for maintaining outer membrane integrity.</text>
</comment>
<dbReference type="Pfam" id="PF07676">
    <property type="entry name" value="PD40"/>
    <property type="match status" value="5"/>
</dbReference>
<dbReference type="RefSeq" id="WP_425568406.1">
    <property type="nucleotide sequence ID" value="NZ_BAABFC010000009.1"/>
</dbReference>
<dbReference type="SUPFAM" id="SSF69304">
    <property type="entry name" value="Tricorn protease N-terminal domain"/>
    <property type="match status" value="1"/>
</dbReference>
<evidence type="ECO:0000313" key="8">
    <source>
        <dbReference type="Proteomes" id="UP001501321"/>
    </source>
</evidence>
<feature type="signal peptide" evidence="5">
    <location>
        <begin position="1"/>
        <end position="20"/>
    </location>
</feature>
<keyword evidence="5" id="KW-0132">Cell division</keyword>
<comment type="subcellular location">
    <subcellularLocation>
        <location evidence="1 5">Periplasm</location>
    </subcellularLocation>
</comment>
<dbReference type="Gene3D" id="2.120.10.30">
    <property type="entry name" value="TolB, C-terminal domain"/>
    <property type="match status" value="1"/>
</dbReference>
<dbReference type="SUPFAM" id="SSF52964">
    <property type="entry name" value="TolB, N-terminal domain"/>
    <property type="match status" value="1"/>
</dbReference>
<feature type="domain" description="TolB N-terminal" evidence="6">
    <location>
        <begin position="22"/>
        <end position="124"/>
    </location>
</feature>
<evidence type="ECO:0000259" key="6">
    <source>
        <dbReference type="Pfam" id="PF04052"/>
    </source>
</evidence>
<evidence type="ECO:0000256" key="1">
    <source>
        <dbReference type="ARBA" id="ARBA00004418"/>
    </source>
</evidence>
<keyword evidence="5" id="KW-0131">Cell cycle</keyword>
<dbReference type="Proteomes" id="UP001501321">
    <property type="component" value="Unassembled WGS sequence"/>
</dbReference>
<reference evidence="8" key="1">
    <citation type="journal article" date="2019" name="Int. J. Syst. Evol. Microbiol.">
        <title>The Global Catalogue of Microorganisms (GCM) 10K type strain sequencing project: providing services to taxonomists for standard genome sequencing and annotation.</title>
        <authorList>
            <consortium name="The Broad Institute Genomics Platform"/>
            <consortium name="The Broad Institute Genome Sequencing Center for Infectious Disease"/>
            <person name="Wu L."/>
            <person name="Ma J."/>
        </authorList>
    </citation>
    <scope>NUCLEOTIDE SEQUENCE [LARGE SCALE GENOMIC DNA]</scope>
    <source>
        <strain evidence="8">JCM 32226</strain>
    </source>
</reference>
<dbReference type="InterPro" id="IPR011042">
    <property type="entry name" value="6-blade_b-propeller_TolB-like"/>
</dbReference>
<name>A0ABP8Q4N3_9GAMM</name>
<dbReference type="Pfam" id="PF04052">
    <property type="entry name" value="TolB_N"/>
    <property type="match status" value="1"/>
</dbReference>
<dbReference type="InterPro" id="IPR014167">
    <property type="entry name" value="Tol-Pal_TolB"/>
</dbReference>
<dbReference type="NCBIfam" id="TIGR02800">
    <property type="entry name" value="propeller_TolB"/>
    <property type="match status" value="1"/>
</dbReference>
<sequence precursor="true">MKKLFWVFAAWCLMAQSAMAELEILVTGGIDSGRPVAVPQFKWSGAQALPEDVANVVSSDLMRSGKFSPLNRNEMPQQPNQSSEVNYSLWASMGVEALVVGNIEPAGDGQYKVSFELLDVLKGNGGNSGVLVADAKVVPAKQLRQYAHLISDIVYEQLTGERGAFLTRIAYVSVKRGQAYPYQLMVADYDGYNEKVLLRSKEPLMSPSWSPDGRKLAYVSFEKQRASIFVQDIMTQARTLISSYPGINGAPEWSPDGRRLAVVLSKDGQSEVYLIDVASRSLSRVTNNNAIDTEPSWSPDGQSVYFSSERGGKPQIYRVNLASGDTQRVTWEGDMNLSAAPSPDGKNLIVVSRVQGQYRIARQDLETGATYVLTQTSLDESPSVAPNGSMIIYSTVYQGRKGLALVSADGRFKANLPSAQGEVRAPAWSPFLN</sequence>
<evidence type="ECO:0000313" key="7">
    <source>
        <dbReference type="EMBL" id="GAA4496192.1"/>
    </source>
</evidence>
<comment type="subunit">
    <text evidence="5">The Tol-Pal system is composed of five core proteins: the inner membrane proteins TolA, TolQ and TolR, the periplasmic protein TolB and the outer membrane protein Pal. They form a network linking the inner and outer membranes and the peptidoglycan layer.</text>
</comment>
<accession>A0ABP8Q4N3</accession>
<evidence type="ECO:0000256" key="3">
    <source>
        <dbReference type="ARBA" id="ARBA00022729"/>
    </source>
</evidence>
<dbReference type="EMBL" id="BAABFC010000009">
    <property type="protein sequence ID" value="GAA4496192.1"/>
    <property type="molecule type" value="Genomic_DNA"/>
</dbReference>
<comment type="similarity">
    <text evidence="2 5">Belongs to the TolB family.</text>
</comment>
<organism evidence="7 8">
    <name type="scientific">Pseudaeromonas paramecii</name>
    <dbReference type="NCBI Taxonomy" id="2138166"/>
    <lineage>
        <taxon>Bacteria</taxon>
        <taxon>Pseudomonadati</taxon>
        <taxon>Pseudomonadota</taxon>
        <taxon>Gammaproteobacteria</taxon>
        <taxon>Aeromonadales</taxon>
        <taxon>Aeromonadaceae</taxon>
        <taxon>Pseudaeromonas</taxon>
    </lineage>
</organism>
<evidence type="ECO:0000256" key="2">
    <source>
        <dbReference type="ARBA" id="ARBA00009820"/>
    </source>
</evidence>
<keyword evidence="3 5" id="KW-0732">Signal</keyword>
<evidence type="ECO:0000256" key="5">
    <source>
        <dbReference type="HAMAP-Rule" id="MF_00671"/>
    </source>
</evidence>
<keyword evidence="8" id="KW-1185">Reference proteome</keyword>
<dbReference type="Gene3D" id="3.40.50.10070">
    <property type="entry name" value="TolB, N-terminal domain"/>
    <property type="match status" value="1"/>
</dbReference>